<sequence>MKFIKDTVWDFVLSMLSFAVGAVFFTVEELAWPFVVFIVFFVVIKIATYFKWHHKKVSE</sequence>
<dbReference type="EMBL" id="MHLL01000054">
    <property type="protein sequence ID" value="OGZ07689.1"/>
    <property type="molecule type" value="Genomic_DNA"/>
</dbReference>
<dbReference type="Proteomes" id="UP000177996">
    <property type="component" value="Unassembled WGS sequence"/>
</dbReference>
<name>A0A1G2D256_9BACT</name>
<gene>
    <name evidence="2" type="ORF">A3D65_00835</name>
</gene>
<evidence type="ECO:0000313" key="3">
    <source>
        <dbReference type="Proteomes" id="UP000177996"/>
    </source>
</evidence>
<feature type="transmembrane region" description="Helical" evidence="1">
    <location>
        <begin position="7"/>
        <end position="25"/>
    </location>
</feature>
<evidence type="ECO:0000313" key="2">
    <source>
        <dbReference type="EMBL" id="OGZ07689.1"/>
    </source>
</evidence>
<reference evidence="2 3" key="1">
    <citation type="journal article" date="2016" name="Nat. Commun.">
        <title>Thousands of microbial genomes shed light on interconnected biogeochemical processes in an aquifer system.</title>
        <authorList>
            <person name="Anantharaman K."/>
            <person name="Brown C.T."/>
            <person name="Hug L.A."/>
            <person name="Sharon I."/>
            <person name="Castelle C.J."/>
            <person name="Probst A.J."/>
            <person name="Thomas B.C."/>
            <person name="Singh A."/>
            <person name="Wilkins M.J."/>
            <person name="Karaoz U."/>
            <person name="Brodie E.L."/>
            <person name="Williams K.H."/>
            <person name="Hubbard S.S."/>
            <person name="Banfield J.F."/>
        </authorList>
    </citation>
    <scope>NUCLEOTIDE SEQUENCE [LARGE SCALE GENOMIC DNA]</scope>
</reference>
<accession>A0A1G2D256</accession>
<evidence type="ECO:0000256" key="1">
    <source>
        <dbReference type="SAM" id="Phobius"/>
    </source>
</evidence>
<feature type="transmembrane region" description="Helical" evidence="1">
    <location>
        <begin position="31"/>
        <end position="50"/>
    </location>
</feature>
<keyword evidence="1" id="KW-0812">Transmembrane</keyword>
<keyword evidence="1" id="KW-1133">Transmembrane helix</keyword>
<proteinExistence type="predicted"/>
<comment type="caution">
    <text evidence="2">The sequence shown here is derived from an EMBL/GenBank/DDBJ whole genome shotgun (WGS) entry which is preliminary data.</text>
</comment>
<dbReference type="STRING" id="1798661.A3D65_00835"/>
<dbReference type="AlphaFoldDB" id="A0A1G2D256"/>
<protein>
    <submittedName>
        <fullName evidence="2">Uncharacterized protein</fullName>
    </submittedName>
</protein>
<keyword evidence="1" id="KW-0472">Membrane</keyword>
<organism evidence="2 3">
    <name type="scientific">Candidatus Lloydbacteria bacterium RIFCSPHIGHO2_02_FULL_50_13</name>
    <dbReference type="NCBI Taxonomy" id="1798661"/>
    <lineage>
        <taxon>Bacteria</taxon>
        <taxon>Candidatus Lloydiibacteriota</taxon>
    </lineage>
</organism>